<evidence type="ECO:0000256" key="1">
    <source>
        <dbReference type="ARBA" id="ARBA00003701"/>
    </source>
</evidence>
<evidence type="ECO:0000256" key="17">
    <source>
        <dbReference type="SAM" id="Phobius"/>
    </source>
</evidence>
<comment type="subunit">
    <text evidence="14">Homotrimer; The trimer binds only one molecule of glutathione.</text>
</comment>
<evidence type="ECO:0000256" key="7">
    <source>
        <dbReference type="ARBA" id="ARBA00022692"/>
    </source>
</evidence>
<evidence type="ECO:0000256" key="15">
    <source>
        <dbReference type="ARBA" id="ARBA00039397"/>
    </source>
</evidence>
<dbReference type="Gene3D" id="1.20.120.550">
    <property type="entry name" value="Membrane associated eicosanoid/glutathione metabolism-like domain"/>
    <property type="match status" value="1"/>
</dbReference>
<evidence type="ECO:0000256" key="3">
    <source>
        <dbReference type="ARBA" id="ARBA00004477"/>
    </source>
</evidence>
<dbReference type="InterPro" id="IPR023352">
    <property type="entry name" value="MAPEG-like_dom_sf"/>
</dbReference>
<keyword evidence="10 17" id="KW-1133">Transmembrane helix</keyword>
<dbReference type="Proteomes" id="UP001154114">
    <property type="component" value="Chromosome 3"/>
</dbReference>
<dbReference type="EC" id="2.5.1.18" evidence="5"/>
<evidence type="ECO:0000313" key="18">
    <source>
        <dbReference type="EMBL" id="CAH0600476.1"/>
    </source>
</evidence>
<dbReference type="GO" id="GO:0004364">
    <property type="term" value="F:glutathione transferase activity"/>
    <property type="evidence" value="ECO:0007669"/>
    <property type="project" value="UniProtKB-EC"/>
</dbReference>
<evidence type="ECO:0000313" key="19">
    <source>
        <dbReference type="Proteomes" id="UP001154114"/>
    </source>
</evidence>
<keyword evidence="7 17" id="KW-0812">Transmembrane</keyword>
<evidence type="ECO:0000256" key="12">
    <source>
        <dbReference type="ARBA" id="ARBA00023128"/>
    </source>
</evidence>
<keyword evidence="6" id="KW-0808">Transferase</keyword>
<evidence type="ECO:0000256" key="16">
    <source>
        <dbReference type="ARBA" id="ARBA00049385"/>
    </source>
</evidence>
<gene>
    <name evidence="18" type="ORF">CINC_LOCUS9414</name>
</gene>
<dbReference type="SUPFAM" id="SSF161084">
    <property type="entry name" value="MAPEG domain-like"/>
    <property type="match status" value="1"/>
</dbReference>
<dbReference type="PANTHER" id="PTHR10689">
    <property type="entry name" value="MICROSOMAL GLUTATHIONE S-TRANSFERASE 1"/>
    <property type="match status" value="1"/>
</dbReference>
<evidence type="ECO:0000256" key="2">
    <source>
        <dbReference type="ARBA" id="ARBA00004294"/>
    </source>
</evidence>
<dbReference type="InterPro" id="IPR001129">
    <property type="entry name" value="Membr-assoc_MAPEG"/>
</dbReference>
<evidence type="ECO:0000256" key="4">
    <source>
        <dbReference type="ARBA" id="ARBA00010459"/>
    </source>
</evidence>
<comment type="subcellular location">
    <subcellularLocation>
        <location evidence="3">Endoplasmic reticulum membrane</location>
        <topology evidence="3">Multi-pass membrane protein</topology>
    </subcellularLocation>
    <subcellularLocation>
        <location evidence="2">Mitochondrion outer membrane</location>
    </subcellularLocation>
</comment>
<evidence type="ECO:0000256" key="9">
    <source>
        <dbReference type="ARBA" id="ARBA00022824"/>
    </source>
</evidence>
<keyword evidence="11" id="KW-0007">Acetylation</keyword>
<dbReference type="OrthoDB" id="193139at2759"/>
<evidence type="ECO:0000256" key="8">
    <source>
        <dbReference type="ARBA" id="ARBA00022787"/>
    </source>
</evidence>
<sequence length="150" mass="16565">MVTILLGDPAVQSYIVYSAVLGMKMFAVTFLTTKVRVSKKVFANEEDAKSAKGKVKFDDQDVERVRRAHLNDLENIPAFWVLGALYLTTGPSAFLATTLFRLFAAGRIIHTIVYAVTPLPQPARGLAFGVPMFINIYMGFKVIQTYASAL</sequence>
<evidence type="ECO:0000256" key="10">
    <source>
        <dbReference type="ARBA" id="ARBA00022989"/>
    </source>
</evidence>
<proteinExistence type="inferred from homology"/>
<comment type="catalytic activity">
    <reaction evidence="16">
        <text>RX + glutathione = an S-substituted glutathione + a halide anion + H(+)</text>
        <dbReference type="Rhea" id="RHEA:16437"/>
        <dbReference type="ChEBI" id="CHEBI:15378"/>
        <dbReference type="ChEBI" id="CHEBI:16042"/>
        <dbReference type="ChEBI" id="CHEBI:17792"/>
        <dbReference type="ChEBI" id="CHEBI:57925"/>
        <dbReference type="ChEBI" id="CHEBI:90779"/>
        <dbReference type="EC" id="2.5.1.18"/>
    </reaction>
    <physiologicalReaction direction="left-to-right" evidence="16">
        <dbReference type="Rhea" id="RHEA:16438"/>
    </physiologicalReaction>
</comment>
<dbReference type="PANTHER" id="PTHR10689:SF6">
    <property type="entry name" value="MICROSOMAL GLUTATHIONE S-TRANSFERASE 1"/>
    <property type="match status" value="1"/>
</dbReference>
<keyword evidence="12" id="KW-0496">Mitochondrion</keyword>
<reference evidence="18" key="1">
    <citation type="submission" date="2021-12" db="EMBL/GenBank/DDBJ databases">
        <authorList>
            <person name="King R."/>
        </authorList>
    </citation>
    <scope>NUCLEOTIDE SEQUENCE</scope>
</reference>
<dbReference type="Pfam" id="PF01124">
    <property type="entry name" value="MAPEG"/>
    <property type="match status" value="1"/>
</dbReference>
<comment type="similarity">
    <text evidence="4">Belongs to the MAPEG family.</text>
</comment>
<comment type="function">
    <text evidence="1">Conjugation of reduced glutathione to a wide number of exogenous and endogenous hydrophobic electrophiles.</text>
</comment>
<organism evidence="18 19">
    <name type="scientific">Chrysodeixis includens</name>
    <name type="common">Soybean looper</name>
    <name type="synonym">Pseudoplusia includens</name>
    <dbReference type="NCBI Taxonomy" id="689277"/>
    <lineage>
        <taxon>Eukaryota</taxon>
        <taxon>Metazoa</taxon>
        <taxon>Ecdysozoa</taxon>
        <taxon>Arthropoda</taxon>
        <taxon>Hexapoda</taxon>
        <taxon>Insecta</taxon>
        <taxon>Pterygota</taxon>
        <taxon>Neoptera</taxon>
        <taxon>Endopterygota</taxon>
        <taxon>Lepidoptera</taxon>
        <taxon>Glossata</taxon>
        <taxon>Ditrysia</taxon>
        <taxon>Noctuoidea</taxon>
        <taxon>Noctuidae</taxon>
        <taxon>Plusiinae</taxon>
        <taxon>Chrysodeixis</taxon>
    </lineage>
</organism>
<dbReference type="AlphaFoldDB" id="A0A9P0BYY1"/>
<evidence type="ECO:0000256" key="11">
    <source>
        <dbReference type="ARBA" id="ARBA00022990"/>
    </source>
</evidence>
<keyword evidence="9" id="KW-0256">Endoplasmic reticulum</keyword>
<evidence type="ECO:0000256" key="13">
    <source>
        <dbReference type="ARBA" id="ARBA00023136"/>
    </source>
</evidence>
<dbReference type="EMBL" id="LR824006">
    <property type="protein sequence ID" value="CAH0600476.1"/>
    <property type="molecule type" value="Genomic_DNA"/>
</dbReference>
<keyword evidence="13 17" id="KW-0472">Membrane</keyword>
<protein>
    <recommendedName>
        <fullName evidence="15">Microsomal glutathione S-transferase 1</fullName>
        <ecNumber evidence="5">2.5.1.18</ecNumber>
    </recommendedName>
</protein>
<evidence type="ECO:0000256" key="14">
    <source>
        <dbReference type="ARBA" id="ARBA00038540"/>
    </source>
</evidence>
<name>A0A9P0BYY1_CHRIL</name>
<dbReference type="GO" id="GO:0005789">
    <property type="term" value="C:endoplasmic reticulum membrane"/>
    <property type="evidence" value="ECO:0007669"/>
    <property type="project" value="UniProtKB-SubCell"/>
</dbReference>
<accession>A0A9P0BYY1</accession>
<dbReference type="GO" id="GO:0005741">
    <property type="term" value="C:mitochondrial outer membrane"/>
    <property type="evidence" value="ECO:0007669"/>
    <property type="project" value="UniProtKB-SubCell"/>
</dbReference>
<evidence type="ECO:0000256" key="5">
    <source>
        <dbReference type="ARBA" id="ARBA00012452"/>
    </source>
</evidence>
<dbReference type="InterPro" id="IPR040162">
    <property type="entry name" value="MGST1-like"/>
</dbReference>
<dbReference type="FunFam" id="1.20.120.550:FF:000002">
    <property type="entry name" value="Microsomal glutathione S-transferase 1"/>
    <property type="match status" value="1"/>
</dbReference>
<feature type="transmembrane region" description="Helical" evidence="17">
    <location>
        <begin position="14"/>
        <end position="32"/>
    </location>
</feature>
<keyword evidence="8" id="KW-1000">Mitochondrion outer membrane</keyword>
<evidence type="ECO:0000256" key="6">
    <source>
        <dbReference type="ARBA" id="ARBA00022679"/>
    </source>
</evidence>
<keyword evidence="19" id="KW-1185">Reference proteome</keyword>